<protein>
    <submittedName>
        <fullName evidence="18">Protein-S-isoprenylcysteine alpha-carbonyl methylesterase</fullName>
    </submittedName>
</protein>
<evidence type="ECO:0000256" key="11">
    <source>
        <dbReference type="ARBA" id="ARBA00023303"/>
    </source>
</evidence>
<evidence type="ECO:0000256" key="4">
    <source>
        <dbReference type="ARBA" id="ARBA00022692"/>
    </source>
</evidence>
<feature type="transmembrane region" description="Helical" evidence="14">
    <location>
        <begin position="766"/>
        <end position="786"/>
    </location>
</feature>
<evidence type="ECO:0000256" key="8">
    <source>
        <dbReference type="ARBA" id="ARBA00022989"/>
    </source>
</evidence>
<evidence type="ECO:0000256" key="14">
    <source>
        <dbReference type="SAM" id="Phobius"/>
    </source>
</evidence>
<dbReference type="GO" id="GO:0005249">
    <property type="term" value="F:voltage-gated potassium channel activity"/>
    <property type="evidence" value="ECO:0007669"/>
    <property type="project" value="InterPro"/>
</dbReference>
<dbReference type="Gene3D" id="1.10.238.10">
    <property type="entry name" value="EF-hand"/>
    <property type="match status" value="1"/>
</dbReference>
<keyword evidence="4 14" id="KW-0812">Transmembrane</keyword>
<dbReference type="SUPFAM" id="SSF81324">
    <property type="entry name" value="Voltage-gated potassium channels"/>
    <property type="match status" value="1"/>
</dbReference>
<evidence type="ECO:0000256" key="5">
    <source>
        <dbReference type="ARBA" id="ARBA00022826"/>
    </source>
</evidence>
<accession>A0A9P1BQW6</accession>
<dbReference type="InterPro" id="IPR005821">
    <property type="entry name" value="Ion_trans_dom"/>
</dbReference>
<evidence type="ECO:0000313" key="17">
    <source>
        <dbReference type="EMBL" id="CAL1130940.1"/>
    </source>
</evidence>
<keyword evidence="12" id="KW-0175">Coiled coil</keyword>
<keyword evidence="8 14" id="KW-1133">Transmembrane helix</keyword>
<dbReference type="InterPro" id="IPR028325">
    <property type="entry name" value="VG_K_chnl"/>
</dbReference>
<dbReference type="Gene3D" id="1.10.287.70">
    <property type="match status" value="1"/>
</dbReference>
<evidence type="ECO:0000256" key="2">
    <source>
        <dbReference type="ARBA" id="ARBA00022448"/>
    </source>
</evidence>
<dbReference type="EMBL" id="CAMXCT030000351">
    <property type="protein sequence ID" value="CAL4764877.1"/>
    <property type="molecule type" value="Genomic_DNA"/>
</dbReference>
<reference evidence="17" key="2">
    <citation type="submission" date="2024-04" db="EMBL/GenBank/DDBJ databases">
        <authorList>
            <person name="Chen Y."/>
            <person name="Shah S."/>
            <person name="Dougan E. K."/>
            <person name="Thang M."/>
            <person name="Chan C."/>
        </authorList>
    </citation>
    <scope>NUCLEOTIDE SEQUENCE [LARGE SCALE GENOMIC DNA]</scope>
</reference>
<feature type="transmembrane region" description="Helical" evidence="14">
    <location>
        <begin position="904"/>
        <end position="925"/>
    </location>
</feature>
<keyword evidence="5" id="KW-0631">Potassium channel</keyword>
<dbReference type="SUPFAM" id="SSF47473">
    <property type="entry name" value="EF-hand"/>
    <property type="match status" value="1"/>
</dbReference>
<evidence type="ECO:0000256" key="6">
    <source>
        <dbReference type="ARBA" id="ARBA00022837"/>
    </source>
</evidence>
<dbReference type="PROSITE" id="PS50222">
    <property type="entry name" value="EF_HAND_2"/>
    <property type="match status" value="2"/>
</dbReference>
<keyword evidence="11" id="KW-0407">Ion channel</keyword>
<evidence type="ECO:0000256" key="13">
    <source>
        <dbReference type="SAM" id="MobiDB-lite"/>
    </source>
</evidence>
<dbReference type="Proteomes" id="UP001152797">
    <property type="component" value="Unassembled WGS sequence"/>
</dbReference>
<gene>
    <name evidence="16" type="ORF">C1SCF055_LOCUS5698</name>
</gene>
<dbReference type="EMBL" id="CAMXCT020000351">
    <property type="protein sequence ID" value="CAL1130940.1"/>
    <property type="molecule type" value="Genomic_DNA"/>
</dbReference>
<keyword evidence="9" id="KW-0406">Ion transport</keyword>
<evidence type="ECO:0000256" key="12">
    <source>
        <dbReference type="SAM" id="Coils"/>
    </source>
</evidence>
<proteinExistence type="predicted"/>
<dbReference type="PANTHER" id="PTHR11537:SF254">
    <property type="entry name" value="POTASSIUM VOLTAGE-GATED CHANNEL PROTEIN SHAB"/>
    <property type="match status" value="1"/>
</dbReference>
<evidence type="ECO:0000313" key="19">
    <source>
        <dbReference type="Proteomes" id="UP001152797"/>
    </source>
</evidence>
<dbReference type="InterPro" id="IPR011992">
    <property type="entry name" value="EF-hand-dom_pair"/>
</dbReference>
<dbReference type="EMBL" id="CAMXCT010000351">
    <property type="protein sequence ID" value="CAI3977565.1"/>
    <property type="molecule type" value="Genomic_DNA"/>
</dbReference>
<dbReference type="CDD" id="cd00051">
    <property type="entry name" value="EFh"/>
    <property type="match status" value="1"/>
</dbReference>
<dbReference type="InterPro" id="IPR018247">
    <property type="entry name" value="EF_Hand_1_Ca_BS"/>
</dbReference>
<dbReference type="PANTHER" id="PTHR11537">
    <property type="entry name" value="VOLTAGE-GATED POTASSIUM CHANNEL"/>
    <property type="match status" value="1"/>
</dbReference>
<evidence type="ECO:0000256" key="10">
    <source>
        <dbReference type="ARBA" id="ARBA00023136"/>
    </source>
</evidence>
<dbReference type="PROSITE" id="PS00018">
    <property type="entry name" value="EF_HAND_1"/>
    <property type="match status" value="1"/>
</dbReference>
<reference evidence="16" key="1">
    <citation type="submission" date="2022-10" db="EMBL/GenBank/DDBJ databases">
        <authorList>
            <person name="Chen Y."/>
            <person name="Dougan E. K."/>
            <person name="Chan C."/>
            <person name="Rhodes N."/>
            <person name="Thang M."/>
        </authorList>
    </citation>
    <scope>NUCLEOTIDE SEQUENCE</scope>
</reference>
<evidence type="ECO:0000256" key="7">
    <source>
        <dbReference type="ARBA" id="ARBA00022958"/>
    </source>
</evidence>
<dbReference type="InterPro" id="IPR002048">
    <property type="entry name" value="EF_hand_dom"/>
</dbReference>
<evidence type="ECO:0000256" key="9">
    <source>
        <dbReference type="ARBA" id="ARBA00023065"/>
    </source>
</evidence>
<evidence type="ECO:0000313" key="18">
    <source>
        <dbReference type="EMBL" id="CAL4764877.1"/>
    </source>
</evidence>
<comment type="caution">
    <text evidence="16">The sequence shown here is derived from an EMBL/GenBank/DDBJ whole genome shotgun (WGS) entry which is preliminary data.</text>
</comment>
<keyword evidence="7" id="KW-0630">Potassium</keyword>
<name>A0A9P1BQW6_9DINO</name>
<keyword evidence="3" id="KW-0633">Potassium transport</keyword>
<comment type="subcellular location">
    <subcellularLocation>
        <location evidence="1">Membrane</location>
        <topology evidence="1">Multi-pass membrane protein</topology>
    </subcellularLocation>
</comment>
<evidence type="ECO:0000256" key="3">
    <source>
        <dbReference type="ARBA" id="ARBA00022538"/>
    </source>
</evidence>
<keyword evidence="19" id="KW-1185">Reference proteome</keyword>
<feature type="transmembrane region" description="Helical" evidence="14">
    <location>
        <begin position="967"/>
        <end position="991"/>
    </location>
</feature>
<dbReference type="OrthoDB" id="423268at2759"/>
<evidence type="ECO:0000313" key="16">
    <source>
        <dbReference type="EMBL" id="CAI3977565.1"/>
    </source>
</evidence>
<feature type="region of interest" description="Disordered" evidence="13">
    <location>
        <begin position="1"/>
        <end position="63"/>
    </location>
</feature>
<dbReference type="GO" id="GO:0001508">
    <property type="term" value="P:action potential"/>
    <property type="evidence" value="ECO:0007669"/>
    <property type="project" value="TreeGrafter"/>
</dbReference>
<feature type="compositionally biased region" description="Basic and acidic residues" evidence="13">
    <location>
        <begin position="1"/>
        <end position="22"/>
    </location>
</feature>
<dbReference type="AlphaFoldDB" id="A0A9P1BQW6"/>
<feature type="domain" description="EF-hand" evidence="15">
    <location>
        <begin position="1106"/>
        <end position="1141"/>
    </location>
</feature>
<keyword evidence="6" id="KW-0106">Calcium</keyword>
<keyword evidence="2" id="KW-0813">Transport</keyword>
<sequence length="1209" mass="137042">MSERQLRADAKKTKMDFEEQQRQQRSMAKRQLEETSPTGQEQASASTASRPRMETKPEDVPILEEDITLEDEEMDSRHQVQPGLEAERLLSDPDHFPMPPPDPAPLYRHPLFLQARRQHELSERPFHVQRKEFLQRGTTETVDADMLVEDAVNDIFLAQVEHYAYAVTLPTPTSEAEWRSIVKDPSRFVAKKLAKGVEVSWQRLNNEQRAAMKEAKGIEIKEWLAARVCKAAVGEVPPDRLMRMRWVLVLKGTDDPKVVKAKARLVIVGFTDPDLGAEDVRSPTLSRRGRAVQFLKAAYGLTVAPKEFYQHVDGILQGFKLSRLKVDPAIWVLKEKDAITGKTVVYGAIGAHVDDFLMIGDEKSQQWCNFLEKFHGALKWSPWECAPMNHCGIWMEQDAQNTWHLSQSEFCEGLNQVTEDGQGKDLTANEMHQCRAILGAAQWRSYQTGPQHAAKLSHLQSLLPRGDRTTLKDINKFVREIYHQKDEKVSVFDLKAEKDDDIIAVGWSDAALANRVDLSSTGGFVIGFAHRKMLDGVQGPVSLVSWSTHKLRRVCRSSLAAEAQALAECEAELFLVRALWQELQGAELDLENPWNTTKKTPGVLVVDAKALYDTLRQQDMPNLSSKEKHTALEVMGLSQHLVEQETVLRWCNSDQQLSDGMTKISAAEKISKFVRSGQRWNLLFDESFTAAKKVKSTKTVDQPEVDVKDPTWLDLIGTSGHVEREKMSRALRAKKEREQLRALRGGKGHTFLYSLTSAHSHRLEAVVFRNFIGLFILSNVVCFIIETDKSTEQRYRPFFDNLEAVSSCLFLVEYLMRLLTVHENKRYMELSRCQARWKMLCSFPSLIDLVSFLPWFIERLLPYKLPNLQFVRVIRLFRLFKSNSVMGSVDVIARVLFFNREILCVAFMIDLILILLMSTVLYYMAPPPDTPGLEDDFESIPATMYLSVMMLTGQGQPNGQLPWYTKVIVVVTAVLATAQFAIPASMLTWGFEQEAERRLHKNHQVQIKQKERILKGDTQWDVEDISSSSTSESDVGHEWAEYEAVVVGSDSDTEEDNIESAAHLTSLTASEAARIAKVFSILDADDSGMLQTSEICRIASGHSAQSGQIDCQNLVEVLDDDNDGKTTSEEFLQWLTGIKAKNVHVFHMIMKDLENLKMTKGAESTLTSGNLMKFAQRFQELNDEVRRLKDELASKEAEISLLKRDRPAA</sequence>
<evidence type="ECO:0000259" key="15">
    <source>
        <dbReference type="PROSITE" id="PS50222"/>
    </source>
</evidence>
<dbReference type="PRINTS" id="PR00169">
    <property type="entry name" value="KCHANNEL"/>
</dbReference>
<feature type="domain" description="EF-hand" evidence="15">
    <location>
        <begin position="1070"/>
        <end position="1105"/>
    </location>
</feature>
<organism evidence="16">
    <name type="scientific">Cladocopium goreaui</name>
    <dbReference type="NCBI Taxonomy" id="2562237"/>
    <lineage>
        <taxon>Eukaryota</taxon>
        <taxon>Sar</taxon>
        <taxon>Alveolata</taxon>
        <taxon>Dinophyceae</taxon>
        <taxon>Suessiales</taxon>
        <taxon>Symbiodiniaceae</taxon>
        <taxon>Cladocopium</taxon>
    </lineage>
</organism>
<dbReference type="GO" id="GO:0005509">
    <property type="term" value="F:calcium ion binding"/>
    <property type="evidence" value="ECO:0007669"/>
    <property type="project" value="InterPro"/>
</dbReference>
<feature type="coiled-coil region" evidence="12">
    <location>
        <begin position="1171"/>
        <end position="1205"/>
    </location>
</feature>
<feature type="compositionally biased region" description="Polar residues" evidence="13">
    <location>
        <begin position="34"/>
        <end position="49"/>
    </location>
</feature>
<keyword evidence="10 14" id="KW-0472">Membrane</keyword>
<dbReference type="Pfam" id="PF00520">
    <property type="entry name" value="Ion_trans"/>
    <property type="match status" value="1"/>
</dbReference>
<dbReference type="GO" id="GO:0008076">
    <property type="term" value="C:voltage-gated potassium channel complex"/>
    <property type="evidence" value="ECO:0007669"/>
    <property type="project" value="InterPro"/>
</dbReference>
<evidence type="ECO:0000256" key="1">
    <source>
        <dbReference type="ARBA" id="ARBA00004141"/>
    </source>
</evidence>